<dbReference type="GO" id="GO:0006310">
    <property type="term" value="P:DNA recombination"/>
    <property type="evidence" value="ECO:0007669"/>
    <property type="project" value="UniProtKB-KW"/>
</dbReference>
<proteinExistence type="inferred from homology"/>
<dbReference type="PANTHER" id="PTHR30349">
    <property type="entry name" value="PHAGE INTEGRASE-RELATED"/>
    <property type="match status" value="1"/>
</dbReference>
<dbReference type="PROSITE" id="PS51898">
    <property type="entry name" value="TYR_RECOMBINASE"/>
    <property type="match status" value="1"/>
</dbReference>
<dbReference type="AlphaFoldDB" id="A0A975I7N8"/>
<protein>
    <submittedName>
        <fullName evidence="6">Site-specific integrase</fullName>
    </submittedName>
</protein>
<dbReference type="PANTHER" id="PTHR30349:SF41">
    <property type="entry name" value="INTEGRASE_RECOMBINASE PROTEIN MJ0367-RELATED"/>
    <property type="match status" value="1"/>
</dbReference>
<dbReference type="RefSeq" id="WP_209355722.1">
    <property type="nucleotide sequence ID" value="NZ_CP060010.1"/>
</dbReference>
<dbReference type="Proteomes" id="UP000665026">
    <property type="component" value="Chromosome"/>
</dbReference>
<organism evidence="6 7">
    <name type="scientific">Cognatishimia activa</name>
    <dbReference type="NCBI Taxonomy" id="1715691"/>
    <lineage>
        <taxon>Bacteria</taxon>
        <taxon>Pseudomonadati</taxon>
        <taxon>Pseudomonadota</taxon>
        <taxon>Alphaproteobacteria</taxon>
        <taxon>Rhodobacterales</taxon>
        <taxon>Paracoccaceae</taxon>
        <taxon>Cognatishimia</taxon>
    </lineage>
</organism>
<dbReference type="InterPro" id="IPR013762">
    <property type="entry name" value="Integrase-like_cat_sf"/>
</dbReference>
<dbReference type="CDD" id="cd01184">
    <property type="entry name" value="INT_C_like_1"/>
    <property type="match status" value="1"/>
</dbReference>
<dbReference type="Pfam" id="PF20172">
    <property type="entry name" value="DUF6538"/>
    <property type="match status" value="1"/>
</dbReference>
<reference evidence="6" key="1">
    <citation type="submission" date="2020-07" db="EMBL/GenBank/DDBJ databases">
        <title>Genome sequences of bacteria associated with the marine, planktonic diatom Thalassiosira profunda strain ECT2AJA-044.</title>
        <authorList>
            <person name="Gargas C.B."/>
            <person name="Roberts W.R."/>
            <person name="Alverson A.J."/>
        </authorList>
    </citation>
    <scope>NUCLEOTIDE SEQUENCE</scope>
    <source>
        <strain evidence="6">ECT2AJA-044</strain>
    </source>
</reference>
<keyword evidence="4" id="KW-0233">DNA recombination</keyword>
<evidence type="ECO:0000313" key="7">
    <source>
        <dbReference type="Proteomes" id="UP000665026"/>
    </source>
</evidence>
<dbReference type="EMBL" id="CP060010">
    <property type="protein sequence ID" value="QTN35036.1"/>
    <property type="molecule type" value="Genomic_DNA"/>
</dbReference>
<dbReference type="Gene3D" id="1.10.443.10">
    <property type="entry name" value="Intergrase catalytic core"/>
    <property type="match status" value="1"/>
</dbReference>
<dbReference type="InterPro" id="IPR002104">
    <property type="entry name" value="Integrase_catalytic"/>
</dbReference>
<keyword evidence="2" id="KW-0229">DNA integration</keyword>
<evidence type="ECO:0000256" key="3">
    <source>
        <dbReference type="ARBA" id="ARBA00023125"/>
    </source>
</evidence>
<dbReference type="KEGG" id="cact:HZ995_11130"/>
<evidence type="ECO:0000256" key="1">
    <source>
        <dbReference type="ARBA" id="ARBA00008857"/>
    </source>
</evidence>
<evidence type="ECO:0000256" key="4">
    <source>
        <dbReference type="ARBA" id="ARBA00023172"/>
    </source>
</evidence>
<dbReference type="InterPro" id="IPR011010">
    <property type="entry name" value="DNA_brk_join_enz"/>
</dbReference>
<dbReference type="InterPro" id="IPR046668">
    <property type="entry name" value="DUF6538"/>
</dbReference>
<sequence>MQKRLGKKEYWKSLRTSDRQEALRIAPSVVADARAIMNATFSKAEGIRTTITEFAQDHEQALFREAYANHVKGGSDLISEYESSAFRSLKEFADHREAVVVEMIARLRVERGVNPSIKIMMLSLAEANGFNAPPGSKAEDTLRRICVESFIEAKRNEVALLKGKAVHTSPNPEIVDPASGRPRDFTPLRSLLARPPEEPVSLTKLVEEFIANPNKIRTPKTQKSIRGSLEVVIEILGDATSPDEITELDCERVRDIIMQLPPNFRKLPALKDRSIDEMVRIARAKGMARLTPTGVNTYLKWLTTFLNWCQKKGKLTRVPTSFSEIRVADPERKEHKRLPFKDEQLQTYFHSRVFTEQDRSNCLFWVSLIALWNGMRSNEICQLDVADVLEIEGIWGFDISYISASGDDDKSLKTGASFRLIPIHSRLIEFGFLEFHARRPKEAKLFGDITRGSDGYYSSTFSKKSNRYLAEVGVHGRKQKFHSFRHNFRDALRRGRVDREIGKALGGWQRGKTEAFDIYGSGFPLEELAGELDRVDYPRVEWDHLVI</sequence>
<dbReference type="SUPFAM" id="SSF56349">
    <property type="entry name" value="DNA breaking-rejoining enzymes"/>
    <property type="match status" value="1"/>
</dbReference>
<gene>
    <name evidence="6" type="ORF">HZ995_11130</name>
</gene>
<evidence type="ECO:0000313" key="6">
    <source>
        <dbReference type="EMBL" id="QTN35036.1"/>
    </source>
</evidence>
<evidence type="ECO:0000259" key="5">
    <source>
        <dbReference type="PROSITE" id="PS51898"/>
    </source>
</evidence>
<dbReference type="InterPro" id="IPR050090">
    <property type="entry name" value="Tyrosine_recombinase_XerCD"/>
</dbReference>
<comment type="similarity">
    <text evidence="1">Belongs to the 'phage' integrase family.</text>
</comment>
<accession>A0A975I7N8</accession>
<name>A0A975I7N8_9RHOB</name>
<evidence type="ECO:0000256" key="2">
    <source>
        <dbReference type="ARBA" id="ARBA00022908"/>
    </source>
</evidence>
<feature type="domain" description="Tyr recombinase" evidence="5">
    <location>
        <begin position="333"/>
        <end position="533"/>
    </location>
</feature>
<keyword evidence="3" id="KW-0238">DNA-binding</keyword>
<dbReference type="GO" id="GO:0003677">
    <property type="term" value="F:DNA binding"/>
    <property type="evidence" value="ECO:0007669"/>
    <property type="project" value="UniProtKB-KW"/>
</dbReference>
<dbReference type="GO" id="GO:0015074">
    <property type="term" value="P:DNA integration"/>
    <property type="evidence" value="ECO:0007669"/>
    <property type="project" value="UniProtKB-KW"/>
</dbReference>